<sequence length="84" mass="8764">MVNAMAVLGIKTDFLSIAMKGTAAWTAANHDGENFSVCSRQTPRGTFAAIPNTPIARILAGSGCGRRVFAKAVRERAALAAMIA</sequence>
<evidence type="ECO:0000313" key="2">
    <source>
        <dbReference type="Proteomes" id="UP000828048"/>
    </source>
</evidence>
<gene>
    <name evidence="1" type="ORF">Vadar_034562</name>
</gene>
<dbReference type="Proteomes" id="UP000828048">
    <property type="component" value="Chromosome 11"/>
</dbReference>
<protein>
    <submittedName>
        <fullName evidence="1">Uncharacterized protein</fullName>
    </submittedName>
</protein>
<reference evidence="1 2" key="1">
    <citation type="journal article" date="2021" name="Hortic Res">
        <title>High-quality reference genome and annotation aids understanding of berry development for evergreen blueberry (Vaccinium darrowii).</title>
        <authorList>
            <person name="Yu J."/>
            <person name="Hulse-Kemp A.M."/>
            <person name="Babiker E."/>
            <person name="Staton M."/>
        </authorList>
    </citation>
    <scope>NUCLEOTIDE SEQUENCE [LARGE SCALE GENOMIC DNA]</scope>
    <source>
        <strain evidence="2">cv. NJ 8807/NJ 8810</strain>
        <tissue evidence="1">Young leaf</tissue>
    </source>
</reference>
<dbReference type="EMBL" id="CM037161">
    <property type="protein sequence ID" value="KAH7856255.1"/>
    <property type="molecule type" value="Genomic_DNA"/>
</dbReference>
<evidence type="ECO:0000313" key="1">
    <source>
        <dbReference type="EMBL" id="KAH7856255.1"/>
    </source>
</evidence>
<name>A0ACB7YRT9_9ERIC</name>
<comment type="caution">
    <text evidence="1">The sequence shown here is derived from an EMBL/GenBank/DDBJ whole genome shotgun (WGS) entry which is preliminary data.</text>
</comment>
<accession>A0ACB7YRT9</accession>
<organism evidence="1 2">
    <name type="scientific">Vaccinium darrowii</name>
    <dbReference type="NCBI Taxonomy" id="229202"/>
    <lineage>
        <taxon>Eukaryota</taxon>
        <taxon>Viridiplantae</taxon>
        <taxon>Streptophyta</taxon>
        <taxon>Embryophyta</taxon>
        <taxon>Tracheophyta</taxon>
        <taxon>Spermatophyta</taxon>
        <taxon>Magnoliopsida</taxon>
        <taxon>eudicotyledons</taxon>
        <taxon>Gunneridae</taxon>
        <taxon>Pentapetalae</taxon>
        <taxon>asterids</taxon>
        <taxon>Ericales</taxon>
        <taxon>Ericaceae</taxon>
        <taxon>Vaccinioideae</taxon>
        <taxon>Vaccinieae</taxon>
        <taxon>Vaccinium</taxon>
    </lineage>
</organism>
<keyword evidence="2" id="KW-1185">Reference proteome</keyword>
<proteinExistence type="predicted"/>